<comment type="subcellular location">
    <subcellularLocation>
        <location evidence="1">Cell envelope</location>
    </subcellularLocation>
</comment>
<dbReference type="Gene3D" id="3.40.30.10">
    <property type="entry name" value="Glutaredoxin"/>
    <property type="match status" value="1"/>
</dbReference>
<dbReference type="Proteomes" id="UP000886251">
    <property type="component" value="Unassembled WGS sequence"/>
</dbReference>
<gene>
    <name evidence="7" type="ORF">ENI96_07740</name>
</gene>
<dbReference type="CDD" id="cd02966">
    <property type="entry name" value="TlpA_like_family"/>
    <property type="match status" value="1"/>
</dbReference>
<evidence type="ECO:0000256" key="3">
    <source>
        <dbReference type="ARBA" id="ARBA00023157"/>
    </source>
</evidence>
<evidence type="ECO:0000259" key="6">
    <source>
        <dbReference type="PROSITE" id="PS51352"/>
    </source>
</evidence>
<dbReference type="Pfam" id="PF00578">
    <property type="entry name" value="AhpC-TSA"/>
    <property type="match status" value="1"/>
</dbReference>
<sequence length="168" mass="18763">MSPVLSTAFVLTLVLLLSGCSEQTAQLENGRPAPAFELPDLSGRPVRFPDDLKGKITAIRFWADWCPFCRQEMADLEPVYRKYRDRGLRILAVNVRQERDTAARFVAGLGVSYDTLLDGEGEVARSYGVTGLPTTYFIDPQGILRARILGESTPQVFERIVREILDGE</sequence>
<dbReference type="GO" id="GO:0016491">
    <property type="term" value="F:oxidoreductase activity"/>
    <property type="evidence" value="ECO:0007669"/>
    <property type="project" value="InterPro"/>
</dbReference>
<organism evidence="7">
    <name type="scientific">Sedimenticola thiotaurini</name>
    <dbReference type="NCBI Taxonomy" id="1543721"/>
    <lineage>
        <taxon>Bacteria</taxon>
        <taxon>Pseudomonadati</taxon>
        <taxon>Pseudomonadota</taxon>
        <taxon>Gammaproteobacteria</taxon>
        <taxon>Chromatiales</taxon>
        <taxon>Sedimenticolaceae</taxon>
        <taxon>Sedimenticola</taxon>
    </lineage>
</organism>
<keyword evidence="4" id="KW-0676">Redox-active center</keyword>
<dbReference type="EMBL" id="DRKP01000085">
    <property type="protein sequence ID" value="HEB96308.1"/>
    <property type="molecule type" value="Genomic_DNA"/>
</dbReference>
<dbReference type="GO" id="GO:0017004">
    <property type="term" value="P:cytochrome complex assembly"/>
    <property type="evidence" value="ECO:0007669"/>
    <property type="project" value="UniProtKB-KW"/>
</dbReference>
<comment type="caution">
    <text evidence="7">The sequence shown here is derived from an EMBL/GenBank/DDBJ whole genome shotgun (WGS) entry which is preliminary data.</text>
</comment>
<evidence type="ECO:0000256" key="5">
    <source>
        <dbReference type="SAM" id="SignalP"/>
    </source>
</evidence>
<proteinExistence type="predicted"/>
<dbReference type="InterPro" id="IPR013766">
    <property type="entry name" value="Thioredoxin_domain"/>
</dbReference>
<dbReference type="PANTHER" id="PTHR42852">
    <property type="entry name" value="THIOL:DISULFIDE INTERCHANGE PROTEIN DSBE"/>
    <property type="match status" value="1"/>
</dbReference>
<accession>A0A831RKF1</accession>
<evidence type="ECO:0000256" key="2">
    <source>
        <dbReference type="ARBA" id="ARBA00022748"/>
    </source>
</evidence>
<evidence type="ECO:0000256" key="1">
    <source>
        <dbReference type="ARBA" id="ARBA00004196"/>
    </source>
</evidence>
<feature type="domain" description="Thioredoxin" evidence="6">
    <location>
        <begin position="27"/>
        <end position="166"/>
    </location>
</feature>
<keyword evidence="3" id="KW-1015">Disulfide bond</keyword>
<dbReference type="AlphaFoldDB" id="A0A831RKF1"/>
<feature type="chain" id="PRO_5032785834" evidence="5">
    <location>
        <begin position="26"/>
        <end position="168"/>
    </location>
</feature>
<dbReference type="GO" id="GO:0016209">
    <property type="term" value="F:antioxidant activity"/>
    <property type="evidence" value="ECO:0007669"/>
    <property type="project" value="InterPro"/>
</dbReference>
<evidence type="ECO:0000313" key="7">
    <source>
        <dbReference type="EMBL" id="HEB96308.1"/>
    </source>
</evidence>
<keyword evidence="2" id="KW-0201">Cytochrome c-type biogenesis</keyword>
<dbReference type="InterPro" id="IPR036249">
    <property type="entry name" value="Thioredoxin-like_sf"/>
</dbReference>
<protein>
    <submittedName>
        <fullName evidence="7">TlpA family protein disulfide reductase</fullName>
    </submittedName>
</protein>
<dbReference type="GO" id="GO:0030313">
    <property type="term" value="C:cell envelope"/>
    <property type="evidence" value="ECO:0007669"/>
    <property type="project" value="UniProtKB-SubCell"/>
</dbReference>
<dbReference type="InterPro" id="IPR000866">
    <property type="entry name" value="AhpC/TSA"/>
</dbReference>
<dbReference type="SUPFAM" id="SSF52833">
    <property type="entry name" value="Thioredoxin-like"/>
    <property type="match status" value="1"/>
</dbReference>
<reference evidence="7" key="1">
    <citation type="journal article" date="2020" name="mSystems">
        <title>Genome- and Community-Level Interaction Insights into Carbon Utilization and Element Cycling Functions of Hydrothermarchaeota in Hydrothermal Sediment.</title>
        <authorList>
            <person name="Zhou Z."/>
            <person name="Liu Y."/>
            <person name="Xu W."/>
            <person name="Pan J."/>
            <person name="Luo Z.H."/>
            <person name="Li M."/>
        </authorList>
    </citation>
    <scope>NUCLEOTIDE SEQUENCE [LARGE SCALE GENOMIC DNA]</scope>
    <source>
        <strain evidence="7">HyVt-443</strain>
    </source>
</reference>
<dbReference type="InterPro" id="IPR050553">
    <property type="entry name" value="Thioredoxin_ResA/DsbE_sf"/>
</dbReference>
<evidence type="ECO:0000256" key="4">
    <source>
        <dbReference type="ARBA" id="ARBA00023284"/>
    </source>
</evidence>
<dbReference type="PROSITE" id="PS51352">
    <property type="entry name" value="THIOREDOXIN_2"/>
    <property type="match status" value="1"/>
</dbReference>
<dbReference type="PANTHER" id="PTHR42852:SF6">
    <property type="entry name" value="THIOL:DISULFIDE INTERCHANGE PROTEIN DSBE"/>
    <property type="match status" value="1"/>
</dbReference>
<feature type="signal peptide" evidence="5">
    <location>
        <begin position="1"/>
        <end position="25"/>
    </location>
</feature>
<name>A0A831RKF1_9GAMM</name>
<keyword evidence="5" id="KW-0732">Signal</keyword>